<protein>
    <submittedName>
        <fullName evidence="2">Uncharacterized protein</fullName>
    </submittedName>
</protein>
<evidence type="ECO:0000313" key="2">
    <source>
        <dbReference type="EMBL" id="KIY68874.1"/>
    </source>
</evidence>
<dbReference type="AlphaFoldDB" id="A0A0D7BFH2"/>
<evidence type="ECO:0000313" key="3">
    <source>
        <dbReference type="Proteomes" id="UP000054007"/>
    </source>
</evidence>
<accession>A0A0D7BFH2</accession>
<gene>
    <name evidence="2" type="ORF">CYLTODRAFT_421208</name>
</gene>
<feature type="compositionally biased region" description="Low complexity" evidence="1">
    <location>
        <begin position="315"/>
        <end position="326"/>
    </location>
</feature>
<evidence type="ECO:0000256" key="1">
    <source>
        <dbReference type="SAM" id="MobiDB-lite"/>
    </source>
</evidence>
<reference evidence="2 3" key="1">
    <citation type="journal article" date="2015" name="Fungal Genet. Biol.">
        <title>Evolution of novel wood decay mechanisms in Agaricales revealed by the genome sequences of Fistulina hepatica and Cylindrobasidium torrendii.</title>
        <authorList>
            <person name="Floudas D."/>
            <person name="Held B.W."/>
            <person name="Riley R."/>
            <person name="Nagy L.G."/>
            <person name="Koehler G."/>
            <person name="Ransdell A.S."/>
            <person name="Younus H."/>
            <person name="Chow J."/>
            <person name="Chiniquy J."/>
            <person name="Lipzen A."/>
            <person name="Tritt A."/>
            <person name="Sun H."/>
            <person name="Haridas S."/>
            <person name="LaButti K."/>
            <person name="Ohm R.A."/>
            <person name="Kues U."/>
            <person name="Blanchette R.A."/>
            <person name="Grigoriev I.V."/>
            <person name="Minto R.E."/>
            <person name="Hibbett D.S."/>
        </authorList>
    </citation>
    <scope>NUCLEOTIDE SEQUENCE [LARGE SCALE GENOMIC DNA]</scope>
    <source>
        <strain evidence="2 3">FP15055 ss-10</strain>
    </source>
</reference>
<keyword evidence="3" id="KW-1185">Reference proteome</keyword>
<sequence>MRVDGAPAKSIQLKQPPASRFSFASSFKDKKDSLRSSSPGRRQSITHSHNNYSPEELCQMARPPTITSPPLSPTFTELADDVFLPFIERPSEVQALIASAPTSKLFALLRKTFPNDACGGIDQDPTTWSFDTVIQWLTGPDRDTVPDALWVRQLRACVLARSELIWERIKGALGVPPELDHDGILWSDDDSTQINTSDVEDGPRIGGVKGPWDDWDSASIDSPSSLAAARHSPILERLSPLPPPMGGDLTSPLIIEPITSSPAGSPFFQAAPSPSINPLDGIREEEESAATLTANTPAVEQSMSPGGHIQGLTISTSPSSPRTAPSRPMPVPPAHNRRSSWEGRPSFGSSPLRHGSPGQSPVLSGRRSRPSSISSFSTMSLGSFPMSPSEERSGPLFPSSFATLNKTRPQLRA</sequence>
<dbReference type="Proteomes" id="UP000054007">
    <property type="component" value="Unassembled WGS sequence"/>
</dbReference>
<name>A0A0D7BFH2_9AGAR</name>
<feature type="compositionally biased region" description="Polar residues" evidence="1">
    <location>
        <begin position="400"/>
        <end position="413"/>
    </location>
</feature>
<feature type="region of interest" description="Disordered" evidence="1">
    <location>
        <begin position="299"/>
        <end position="413"/>
    </location>
</feature>
<organism evidence="2 3">
    <name type="scientific">Cylindrobasidium torrendii FP15055 ss-10</name>
    <dbReference type="NCBI Taxonomy" id="1314674"/>
    <lineage>
        <taxon>Eukaryota</taxon>
        <taxon>Fungi</taxon>
        <taxon>Dikarya</taxon>
        <taxon>Basidiomycota</taxon>
        <taxon>Agaricomycotina</taxon>
        <taxon>Agaricomycetes</taxon>
        <taxon>Agaricomycetidae</taxon>
        <taxon>Agaricales</taxon>
        <taxon>Marasmiineae</taxon>
        <taxon>Physalacriaceae</taxon>
        <taxon>Cylindrobasidium</taxon>
    </lineage>
</organism>
<dbReference type="OrthoDB" id="2591449at2759"/>
<feature type="region of interest" description="Disordered" evidence="1">
    <location>
        <begin position="194"/>
        <end position="223"/>
    </location>
</feature>
<feature type="region of interest" description="Disordered" evidence="1">
    <location>
        <begin position="25"/>
        <end position="56"/>
    </location>
</feature>
<dbReference type="STRING" id="1314674.A0A0D7BFH2"/>
<dbReference type="EMBL" id="KN880494">
    <property type="protein sequence ID" value="KIY68874.1"/>
    <property type="molecule type" value="Genomic_DNA"/>
</dbReference>
<feature type="compositionally biased region" description="Polar residues" evidence="1">
    <location>
        <begin position="35"/>
        <end position="53"/>
    </location>
</feature>
<proteinExistence type="predicted"/>
<feature type="region of interest" description="Disordered" evidence="1">
    <location>
        <begin position="255"/>
        <end position="280"/>
    </location>
</feature>
<feature type="compositionally biased region" description="Low complexity" evidence="1">
    <location>
        <begin position="370"/>
        <end position="385"/>
    </location>
</feature>